<dbReference type="Proteomes" id="UP000663873">
    <property type="component" value="Unassembled WGS sequence"/>
</dbReference>
<evidence type="ECO:0000313" key="7">
    <source>
        <dbReference type="EMBL" id="CAF4099322.1"/>
    </source>
</evidence>
<evidence type="ECO:0000313" key="9">
    <source>
        <dbReference type="EMBL" id="CAF4225103.1"/>
    </source>
</evidence>
<name>A0A818CNK0_9BILA</name>
<dbReference type="EMBL" id="CAJNYU010001291">
    <property type="protein sequence ID" value="CAF3425199.1"/>
    <property type="molecule type" value="Genomic_DNA"/>
</dbReference>
<dbReference type="Proteomes" id="UP000663825">
    <property type="component" value="Unassembled WGS sequence"/>
</dbReference>
<evidence type="ECO:0000256" key="1">
    <source>
        <dbReference type="SAM" id="Coils"/>
    </source>
</evidence>
<dbReference type="EMBL" id="CAJNYT010002938">
    <property type="protein sequence ID" value="CAF3505008.1"/>
    <property type="molecule type" value="Genomic_DNA"/>
</dbReference>
<evidence type="ECO:0000313" key="11">
    <source>
        <dbReference type="EMBL" id="CAF4473823.1"/>
    </source>
</evidence>
<dbReference type="EMBL" id="CAJOBO010000022">
    <property type="protein sequence ID" value="CAF4100533.1"/>
    <property type="molecule type" value="Genomic_DNA"/>
</dbReference>
<reference evidence="4" key="1">
    <citation type="submission" date="2021-02" db="EMBL/GenBank/DDBJ databases">
        <authorList>
            <person name="Nowell W R."/>
        </authorList>
    </citation>
    <scope>NUCLEOTIDE SEQUENCE</scope>
</reference>
<evidence type="ECO:0000313" key="8">
    <source>
        <dbReference type="EMBL" id="CAF4100533.1"/>
    </source>
</evidence>
<evidence type="ECO:0000313" key="10">
    <source>
        <dbReference type="EMBL" id="CAF4461555.1"/>
    </source>
</evidence>
<dbReference type="EMBL" id="CAJOBP010000008">
    <property type="protein sequence ID" value="CAF4099322.1"/>
    <property type="molecule type" value="Genomic_DNA"/>
</dbReference>
<evidence type="ECO:0000313" key="3">
    <source>
        <dbReference type="EMBL" id="CAF3317514.1"/>
    </source>
</evidence>
<dbReference type="EMBL" id="CAJOBS010000004">
    <property type="protein sequence ID" value="CAF4461555.1"/>
    <property type="molecule type" value="Genomic_DNA"/>
</dbReference>
<comment type="caution">
    <text evidence="4">The sequence shown here is derived from an EMBL/GenBank/DDBJ whole genome shotgun (WGS) entry which is preliminary data.</text>
</comment>
<dbReference type="Proteomes" id="UP000663833">
    <property type="component" value="Unassembled WGS sequence"/>
</dbReference>
<dbReference type="EMBL" id="CAJOBQ010000034">
    <property type="protein sequence ID" value="CAF4225103.1"/>
    <property type="molecule type" value="Genomic_DNA"/>
</dbReference>
<protein>
    <submittedName>
        <fullName evidence="4">Uncharacterized protein</fullName>
    </submittedName>
</protein>
<dbReference type="Proteomes" id="UP000663862">
    <property type="component" value="Unassembled WGS sequence"/>
</dbReference>
<evidence type="ECO:0000313" key="2">
    <source>
        <dbReference type="EMBL" id="CAF3235953.1"/>
    </source>
</evidence>
<dbReference type="Proteomes" id="UP000663869">
    <property type="component" value="Unassembled WGS sequence"/>
</dbReference>
<dbReference type="AlphaFoldDB" id="A0A818CNK0"/>
<dbReference type="Proteomes" id="UP000663851">
    <property type="component" value="Unassembled WGS sequence"/>
</dbReference>
<dbReference type="Proteomes" id="UP000663872">
    <property type="component" value="Unassembled WGS sequence"/>
</dbReference>
<accession>A0A818CNK0</accession>
<dbReference type="EMBL" id="CAJOBR010000159">
    <property type="protein sequence ID" value="CAF4473823.1"/>
    <property type="molecule type" value="Genomic_DNA"/>
</dbReference>
<dbReference type="EMBL" id="CAJNXB010002330">
    <property type="protein sequence ID" value="CAF3235953.1"/>
    <property type="molecule type" value="Genomic_DNA"/>
</dbReference>
<proteinExistence type="predicted"/>
<dbReference type="Proteomes" id="UP000663865">
    <property type="component" value="Unassembled WGS sequence"/>
</dbReference>
<dbReference type="Proteomes" id="UP000663848">
    <property type="component" value="Unassembled WGS sequence"/>
</dbReference>
<evidence type="ECO:0000313" key="6">
    <source>
        <dbReference type="EMBL" id="CAF3788550.1"/>
    </source>
</evidence>
<evidence type="ECO:0000313" key="12">
    <source>
        <dbReference type="Proteomes" id="UP000663869"/>
    </source>
</evidence>
<keyword evidence="13" id="KW-1185">Reference proteome</keyword>
<dbReference type="OrthoDB" id="10033077at2759"/>
<sequence>MCRERKVDQSQVDNTATDQYNQLIEQLQSELNELLETTTHLQEESERLEREARKLIDENIQVQIEARLLKERYRHRRRRRRNLLSIRKKRLNFSQLKQELQRERQSFLRFERRLRAKYEQPLHQIVATSTITQQPRRCRRIRSMPSESID</sequence>
<keyword evidence="1" id="KW-0175">Coiled coil</keyword>
<dbReference type="EMBL" id="CAJNYV010005882">
    <property type="protein sequence ID" value="CAF3788550.1"/>
    <property type="molecule type" value="Genomic_DNA"/>
</dbReference>
<evidence type="ECO:0000313" key="5">
    <source>
        <dbReference type="EMBL" id="CAF3505008.1"/>
    </source>
</evidence>
<gene>
    <name evidence="4" type="ORF">FME351_LOCUS11290</name>
    <name evidence="5" type="ORF">GRG538_LOCUS17833</name>
    <name evidence="8" type="ORF">HFQ381_LOCUS933</name>
    <name evidence="6" type="ORF">KIK155_LOCUS31741</name>
    <name evidence="3" type="ORF">LUA448_LOCUS9611</name>
    <name evidence="11" type="ORF">QYT958_LOCUS2436</name>
    <name evidence="2" type="ORF">TIS948_LOCUS14361</name>
    <name evidence="10" type="ORF">TOA249_LOCUS167</name>
    <name evidence="9" type="ORF">TSG867_LOCUS1527</name>
    <name evidence="7" type="ORF">UJA718_LOCUS183</name>
</gene>
<organism evidence="4 12">
    <name type="scientific">Rotaria socialis</name>
    <dbReference type="NCBI Taxonomy" id="392032"/>
    <lineage>
        <taxon>Eukaryota</taxon>
        <taxon>Metazoa</taxon>
        <taxon>Spiralia</taxon>
        <taxon>Gnathifera</taxon>
        <taxon>Rotifera</taxon>
        <taxon>Eurotatoria</taxon>
        <taxon>Bdelloidea</taxon>
        <taxon>Philodinida</taxon>
        <taxon>Philodinidae</taxon>
        <taxon>Rotaria</taxon>
    </lineage>
</organism>
<dbReference type="EMBL" id="CAJNYD010001102">
    <property type="protein sequence ID" value="CAF3317514.1"/>
    <property type="molecule type" value="Genomic_DNA"/>
</dbReference>
<evidence type="ECO:0000313" key="4">
    <source>
        <dbReference type="EMBL" id="CAF3425199.1"/>
    </source>
</evidence>
<dbReference type="Proteomes" id="UP000663838">
    <property type="component" value="Unassembled WGS sequence"/>
</dbReference>
<evidence type="ECO:0000313" key="13">
    <source>
        <dbReference type="Proteomes" id="UP000663873"/>
    </source>
</evidence>
<feature type="coiled-coil region" evidence="1">
    <location>
        <begin position="17"/>
        <end position="106"/>
    </location>
</feature>